<dbReference type="SUPFAM" id="SSF48452">
    <property type="entry name" value="TPR-like"/>
    <property type="match status" value="1"/>
</dbReference>
<dbReference type="AlphaFoldDB" id="A0A428Z6W9"/>
<gene>
    <name evidence="2" type="ORF">DMH04_23900</name>
</gene>
<name>A0A428Z6W9_KIBAR</name>
<dbReference type="SMART" id="SM00421">
    <property type="entry name" value="HTH_LUXR"/>
    <property type="match status" value="1"/>
</dbReference>
<evidence type="ECO:0000313" key="3">
    <source>
        <dbReference type="Proteomes" id="UP000287547"/>
    </source>
</evidence>
<dbReference type="PANTHER" id="PTHR47691:SF3">
    <property type="entry name" value="HTH-TYPE TRANSCRIPTIONAL REGULATOR RV0890C-RELATED"/>
    <property type="match status" value="1"/>
</dbReference>
<dbReference type="PRINTS" id="PR00038">
    <property type="entry name" value="HTHLUXR"/>
</dbReference>
<dbReference type="OrthoDB" id="9812579at2"/>
<dbReference type="Gene3D" id="1.25.40.10">
    <property type="entry name" value="Tetratricopeptide repeat domain"/>
    <property type="match status" value="1"/>
</dbReference>
<dbReference type="PROSITE" id="PS50043">
    <property type="entry name" value="HTH_LUXR_2"/>
    <property type="match status" value="1"/>
</dbReference>
<feature type="domain" description="HTH luxR-type" evidence="1">
    <location>
        <begin position="776"/>
        <end position="841"/>
    </location>
</feature>
<dbReference type="PRINTS" id="PR00364">
    <property type="entry name" value="DISEASERSIST"/>
</dbReference>
<dbReference type="Gene3D" id="1.10.10.10">
    <property type="entry name" value="Winged helix-like DNA-binding domain superfamily/Winged helix DNA-binding domain"/>
    <property type="match status" value="1"/>
</dbReference>
<evidence type="ECO:0000259" key="1">
    <source>
        <dbReference type="PROSITE" id="PS50043"/>
    </source>
</evidence>
<dbReference type="Proteomes" id="UP000287547">
    <property type="component" value="Unassembled WGS sequence"/>
</dbReference>
<dbReference type="InterPro" id="IPR058852">
    <property type="entry name" value="HTH_77"/>
</dbReference>
<dbReference type="InterPro" id="IPR000792">
    <property type="entry name" value="Tscrpt_reg_LuxR_C"/>
</dbReference>
<dbReference type="InterPro" id="IPR011990">
    <property type="entry name" value="TPR-like_helical_dom_sf"/>
</dbReference>
<dbReference type="InterPro" id="IPR027417">
    <property type="entry name" value="P-loop_NTPase"/>
</dbReference>
<proteinExistence type="predicted"/>
<dbReference type="Pfam" id="PF13401">
    <property type="entry name" value="AAA_22"/>
    <property type="match status" value="1"/>
</dbReference>
<dbReference type="Gene3D" id="3.40.50.300">
    <property type="entry name" value="P-loop containing nucleotide triphosphate hydrolases"/>
    <property type="match status" value="1"/>
</dbReference>
<organism evidence="2 3">
    <name type="scientific">Kibdelosporangium aridum</name>
    <dbReference type="NCBI Taxonomy" id="2030"/>
    <lineage>
        <taxon>Bacteria</taxon>
        <taxon>Bacillati</taxon>
        <taxon>Actinomycetota</taxon>
        <taxon>Actinomycetes</taxon>
        <taxon>Pseudonocardiales</taxon>
        <taxon>Pseudonocardiaceae</taxon>
        <taxon>Kibdelosporangium</taxon>
    </lineage>
</organism>
<sequence>MWLTPLWECSILPVPCARCPRGGVCCCEPAPWSHAWPNGLYRCCASTANGDADSCSEGNSIVSRPGRQEALVAKGRQGNLPAEVSSLVGRHREVVEVRRLLSAARLVTLTGVGGVGKTRLAVRVAEQVRRAFVDGVWFVELAALQDSALLASTVADALGICDHSARLPLAALAESLSGKQLLLVLDNCEHVLEGCAELVAASLAAAPGVRVLATSRHALRCEGEHIFPVSPLPLPDLRYELVDGELERNEAMSLFVQRARALAPTLRVDTGSRAAIARICHRLDGLPLAIEMAAVRVRVLTPEQILRRLDDRFQLLVVGSRSVLPRHQTLRAVIEWSYALCSPDEQVLWARVSVFAGGFDLEAAQAVCAGGGIGSDQVIDLVDGLVDKSVLTREPHGTRARFRMLDTLREYGRHKLNELGEAEVCQRHRDYYLRLAERNEQEWFGPGQADIFERTRIEHANLRAALEFCLSCPGQTRVGLRLAGTLWFYWAGCGVLGEGRHWLDRALGADTSPSRERAKALWVNGYVSTLQGDVTSAVKTLEECRDYALEVGDEVALAYATHRLGCNALVGDDLPVAQELFEEAQQRYLRLGEMNSNVMIAWAEQAVTAVFREDLDRAAAICQEARAIVEEYGEQWAHAYLIYTQAVIALSRGEPARATTHGRHCLRTLRTFNDLLGVTLAIEVLAWAAAAQGMPDRAGVLLGAAARIWPSVGYPMFGSKYFEAPHQHCEAATRRALGDIEFDAAFGRGMAFTFDEAIVYALDEHTTASAHAPVASLPAAEQLTRRERQVADLIAEGLSNKEIATTLVIAKRTAEGHVERILSKLGFANRTQLASWVIEHRLTNCRR</sequence>
<dbReference type="EMBL" id="QHKI01000020">
    <property type="protein sequence ID" value="RSM83183.1"/>
    <property type="molecule type" value="Genomic_DNA"/>
</dbReference>
<comment type="caution">
    <text evidence="2">The sequence shown here is derived from an EMBL/GenBank/DDBJ whole genome shotgun (WGS) entry which is preliminary data.</text>
</comment>
<dbReference type="SUPFAM" id="SSF52540">
    <property type="entry name" value="P-loop containing nucleoside triphosphate hydrolases"/>
    <property type="match status" value="1"/>
</dbReference>
<dbReference type="GO" id="GO:0003677">
    <property type="term" value="F:DNA binding"/>
    <property type="evidence" value="ECO:0007669"/>
    <property type="project" value="InterPro"/>
</dbReference>
<dbReference type="InterPro" id="IPR036388">
    <property type="entry name" value="WH-like_DNA-bd_sf"/>
</dbReference>
<protein>
    <submittedName>
        <fullName evidence="2">LuxR family transcriptional regulator</fullName>
    </submittedName>
</protein>
<dbReference type="SUPFAM" id="SSF46894">
    <property type="entry name" value="C-terminal effector domain of the bipartite response regulators"/>
    <property type="match status" value="1"/>
</dbReference>
<evidence type="ECO:0000313" key="2">
    <source>
        <dbReference type="EMBL" id="RSM83183.1"/>
    </source>
</evidence>
<reference evidence="2 3" key="1">
    <citation type="submission" date="2018-05" db="EMBL/GenBank/DDBJ databases">
        <title>Evolution of GPA BGCs.</title>
        <authorList>
            <person name="Waglechner N."/>
            <person name="Wright G.D."/>
        </authorList>
    </citation>
    <scope>NUCLEOTIDE SEQUENCE [LARGE SCALE GENOMIC DNA]</scope>
    <source>
        <strain evidence="2 3">A82846</strain>
    </source>
</reference>
<dbReference type="GO" id="GO:0006355">
    <property type="term" value="P:regulation of DNA-templated transcription"/>
    <property type="evidence" value="ECO:0007669"/>
    <property type="project" value="InterPro"/>
</dbReference>
<dbReference type="Pfam" id="PF25872">
    <property type="entry name" value="HTH_77"/>
    <property type="match status" value="1"/>
</dbReference>
<dbReference type="CDD" id="cd06170">
    <property type="entry name" value="LuxR_C_like"/>
    <property type="match status" value="1"/>
</dbReference>
<dbReference type="PANTHER" id="PTHR47691">
    <property type="entry name" value="REGULATOR-RELATED"/>
    <property type="match status" value="1"/>
</dbReference>
<dbReference type="InterPro" id="IPR016032">
    <property type="entry name" value="Sig_transdc_resp-reg_C-effctor"/>
</dbReference>
<dbReference type="Pfam" id="PF00196">
    <property type="entry name" value="GerE"/>
    <property type="match status" value="1"/>
</dbReference>
<accession>A0A428Z6W9</accession>
<dbReference type="GO" id="GO:0016887">
    <property type="term" value="F:ATP hydrolysis activity"/>
    <property type="evidence" value="ECO:0007669"/>
    <property type="project" value="InterPro"/>
</dbReference>
<dbReference type="InterPro" id="IPR049945">
    <property type="entry name" value="AAA_22"/>
</dbReference>